<dbReference type="InterPro" id="IPR018541">
    <property type="entry name" value="Ftsk_gamma"/>
</dbReference>
<keyword evidence="3" id="KW-1003">Cell membrane</keyword>
<evidence type="ECO:0000256" key="15">
    <source>
        <dbReference type="PROSITE-ProRule" id="PRU00289"/>
    </source>
</evidence>
<evidence type="ECO:0000259" key="18">
    <source>
        <dbReference type="PROSITE" id="PS50901"/>
    </source>
</evidence>
<dbReference type="InterPro" id="IPR041027">
    <property type="entry name" value="FtsK_alpha"/>
</dbReference>
<evidence type="ECO:0000256" key="8">
    <source>
        <dbReference type="ARBA" id="ARBA00022840"/>
    </source>
</evidence>
<comment type="subcellular location">
    <subcellularLocation>
        <location evidence="1">Cell membrane</location>
        <topology evidence="1">Multi-pass membrane protein</topology>
    </subcellularLocation>
</comment>
<dbReference type="HOGENOM" id="CLU_001981_9_7_9"/>
<dbReference type="GO" id="GO:0003677">
    <property type="term" value="F:DNA binding"/>
    <property type="evidence" value="ECO:0007669"/>
    <property type="project" value="UniProtKB-KW"/>
</dbReference>
<feature type="transmembrane region" description="Helical" evidence="17">
    <location>
        <begin position="79"/>
        <end position="96"/>
    </location>
</feature>
<dbReference type="InterPro" id="IPR036390">
    <property type="entry name" value="WH_DNA-bd_sf"/>
</dbReference>
<dbReference type="Pfam" id="PF13491">
    <property type="entry name" value="FtsK_4TM"/>
    <property type="match status" value="1"/>
</dbReference>
<evidence type="ECO:0000256" key="3">
    <source>
        <dbReference type="ARBA" id="ARBA00022475"/>
    </source>
</evidence>
<evidence type="ECO:0000313" key="20">
    <source>
        <dbReference type="Proteomes" id="UP000000719"/>
    </source>
</evidence>
<dbReference type="eggNOG" id="COG1674">
    <property type="taxonomic scope" value="Bacteria"/>
</dbReference>
<keyword evidence="10" id="KW-0238">DNA-binding</keyword>
<sequence>MTRELNNEKPIKDEDKNNVSENKVEDKSPDEEIREKRKNEILGILITALGVLSGLSIFTGTTGVVGTVLADFYRNSTGIGSYLIPCLLIVWGITLIRLKSLALNSRIGGFLLTYIISLGIIHNYLYGNFPLEYAKMGEGGGWIGGGLTWVCNTLFGYIGAYVILTAFLLIGILLWADVLLVSILDRLKFLIRKPWEKIRNILKRKRVNEVDGNELDDNEFEQDAFDSFIEEEIYPDEDTLPEEDMLASEVDKDNRGKLDVNVDEKSDTTEEDRAKKGNGSNSSSSKSHVYKLPGINLLKKSNKKRNKPGNKSDLLEETLESFGVKAKVLGVNHGPTITRYEVQPASGVKVSKIVGLANDIALALAAPDVRIEAPIPGKSAVGIEVPHMSNKLVRLRDIINTRKFKNSKSKLSLALGMGIDGQPIITDLSRMPHLLVAGATGSGKSVCMNTIITSILFKATPDEVKLMLIDPKKVELSIYKDLPHLFAPVVTDPRKAASVLKLVIEEMERRYELFSQSGTRGITSYNKTVAPGEKLPYIVVVIDELSDLMMVSAREVEDNICRLAQMARAAGIHLVIATQRPSVDVITGLIKANIPSRISFAVSSQTDSRTILDMGGAEKLLGKGDMLFAPAGSQKPQRIQGAFIDNDEIRRVVSYVKNQADPDYKVELDDIKEVQLSVNDEKDELYEEAVRLVVKYRASISMLQRKLHIGHSRAARLIDMMEEDGIVGPYAGSKPREVLINEDDLEEILNNGQTDDKS</sequence>
<feature type="domain" description="FtsK" evidence="18">
    <location>
        <begin position="421"/>
        <end position="609"/>
    </location>
</feature>
<dbReference type="GO" id="GO:0007059">
    <property type="term" value="P:chromosome segregation"/>
    <property type="evidence" value="ECO:0007669"/>
    <property type="project" value="UniProtKB-KW"/>
</dbReference>
<dbReference type="OrthoDB" id="9807790at2"/>
<gene>
    <name evidence="19" type="ordered locus">Hore_08760</name>
</gene>
<dbReference type="InterPro" id="IPR002543">
    <property type="entry name" value="FtsK_dom"/>
</dbReference>
<dbReference type="Proteomes" id="UP000000719">
    <property type="component" value="Chromosome"/>
</dbReference>
<feature type="region of interest" description="Disordered" evidence="16">
    <location>
        <begin position="257"/>
        <end position="288"/>
    </location>
</feature>
<keyword evidence="7" id="KW-0159">Chromosome partition</keyword>
<accession>B8CWG3</accession>
<dbReference type="PANTHER" id="PTHR22683:SF41">
    <property type="entry name" value="DNA TRANSLOCASE FTSK"/>
    <property type="match status" value="1"/>
</dbReference>
<dbReference type="KEGG" id="hor:Hore_08760"/>
<dbReference type="InterPro" id="IPR050206">
    <property type="entry name" value="FtsK/SpoIIIE/SftA"/>
</dbReference>
<evidence type="ECO:0000256" key="5">
    <source>
        <dbReference type="ARBA" id="ARBA00022692"/>
    </source>
</evidence>
<dbReference type="InterPro" id="IPR027417">
    <property type="entry name" value="P-loop_NTPase"/>
</dbReference>
<comment type="function">
    <text evidence="13">Essential cell division protein that coordinates cell division and chromosome segregation. The N-terminus is involved in assembly of the cell-division machinery. The C-terminus functions as a DNA motor that moves dsDNA in an ATP-dependent manner towards the dif recombination site, which is located within the replication terminus region. Required for activation of the Xer recombinase, allowing activation of chromosome unlinking by recombination.</text>
</comment>
<keyword evidence="11 17" id="KW-0472">Membrane</keyword>
<feature type="binding site" evidence="15">
    <location>
        <begin position="438"/>
        <end position="445"/>
    </location>
    <ligand>
        <name>ATP</name>
        <dbReference type="ChEBI" id="CHEBI:30616"/>
    </ligand>
</feature>
<dbReference type="SMART" id="SM00843">
    <property type="entry name" value="Ftsk_gamma"/>
    <property type="match status" value="1"/>
</dbReference>
<dbReference type="Pfam" id="PF09397">
    <property type="entry name" value="FtsK_gamma"/>
    <property type="match status" value="1"/>
</dbReference>
<keyword evidence="5 17" id="KW-0812">Transmembrane</keyword>
<dbReference type="SUPFAM" id="SSF52540">
    <property type="entry name" value="P-loop containing nucleoside triphosphate hydrolases"/>
    <property type="match status" value="1"/>
</dbReference>
<evidence type="ECO:0000256" key="11">
    <source>
        <dbReference type="ARBA" id="ARBA00023136"/>
    </source>
</evidence>
<dbReference type="SUPFAM" id="SSF46785">
    <property type="entry name" value="Winged helix' DNA-binding domain"/>
    <property type="match status" value="1"/>
</dbReference>
<evidence type="ECO:0000256" key="6">
    <source>
        <dbReference type="ARBA" id="ARBA00022741"/>
    </source>
</evidence>
<dbReference type="Gene3D" id="3.30.980.40">
    <property type="match status" value="1"/>
</dbReference>
<reference evidence="19 20" key="1">
    <citation type="journal article" date="2009" name="PLoS ONE">
        <title>Genome analysis of the anaerobic thermohalophilic bacterium Halothermothrix orenii.</title>
        <authorList>
            <person name="Mavromatis K."/>
            <person name="Ivanova N."/>
            <person name="Anderson I."/>
            <person name="Lykidis A."/>
            <person name="Hooper S.D."/>
            <person name="Sun H."/>
            <person name="Kunin V."/>
            <person name="Lapidus A."/>
            <person name="Hugenholtz P."/>
            <person name="Patel B."/>
            <person name="Kyrpides N.C."/>
        </authorList>
    </citation>
    <scope>NUCLEOTIDE SEQUENCE [LARGE SCALE GENOMIC DNA]</scope>
    <source>
        <strain evidence="20">H 168 / OCM 544 / DSM 9562</strain>
    </source>
</reference>
<keyword evidence="9 17" id="KW-1133">Transmembrane helix</keyword>
<keyword evidence="8 15" id="KW-0067">ATP-binding</keyword>
<evidence type="ECO:0000256" key="17">
    <source>
        <dbReference type="SAM" id="Phobius"/>
    </source>
</evidence>
<evidence type="ECO:0000313" key="19">
    <source>
        <dbReference type="EMBL" id="ACL69632.1"/>
    </source>
</evidence>
<evidence type="ECO:0000256" key="10">
    <source>
        <dbReference type="ARBA" id="ARBA00023125"/>
    </source>
</evidence>
<proteinExistence type="inferred from homology"/>
<feature type="transmembrane region" description="Helical" evidence="17">
    <location>
        <begin position="41"/>
        <end position="59"/>
    </location>
</feature>
<dbReference type="Pfam" id="PF01580">
    <property type="entry name" value="FtsK_SpoIIIE"/>
    <property type="match status" value="1"/>
</dbReference>
<dbReference type="AlphaFoldDB" id="B8CWG3"/>
<dbReference type="PROSITE" id="PS50901">
    <property type="entry name" value="FTSK"/>
    <property type="match status" value="1"/>
</dbReference>
<evidence type="ECO:0000256" key="4">
    <source>
        <dbReference type="ARBA" id="ARBA00022618"/>
    </source>
</evidence>
<dbReference type="Gene3D" id="1.10.10.10">
    <property type="entry name" value="Winged helix-like DNA-binding domain superfamily/Winged helix DNA-binding domain"/>
    <property type="match status" value="1"/>
</dbReference>
<dbReference type="PANTHER" id="PTHR22683">
    <property type="entry name" value="SPORULATION PROTEIN RELATED"/>
    <property type="match status" value="1"/>
</dbReference>
<dbReference type="InterPro" id="IPR036388">
    <property type="entry name" value="WH-like_DNA-bd_sf"/>
</dbReference>
<keyword evidence="6 15" id="KW-0547">Nucleotide-binding</keyword>
<feature type="region of interest" description="Disordered" evidence="16">
    <location>
        <begin position="1"/>
        <end position="32"/>
    </location>
</feature>
<evidence type="ECO:0000256" key="7">
    <source>
        <dbReference type="ARBA" id="ARBA00022829"/>
    </source>
</evidence>
<dbReference type="RefSeq" id="WP_012635819.1">
    <property type="nucleotide sequence ID" value="NC_011899.1"/>
</dbReference>
<protein>
    <submittedName>
        <fullName evidence="19">Cell divisionFtsK/SpoIIIE</fullName>
    </submittedName>
</protein>
<evidence type="ECO:0000256" key="2">
    <source>
        <dbReference type="ARBA" id="ARBA00006474"/>
    </source>
</evidence>
<dbReference type="SMART" id="SM00382">
    <property type="entry name" value="AAA"/>
    <property type="match status" value="1"/>
</dbReference>
<evidence type="ECO:0000256" key="12">
    <source>
        <dbReference type="ARBA" id="ARBA00023306"/>
    </source>
</evidence>
<evidence type="ECO:0000256" key="13">
    <source>
        <dbReference type="ARBA" id="ARBA00024986"/>
    </source>
</evidence>
<dbReference type="GO" id="GO:0005524">
    <property type="term" value="F:ATP binding"/>
    <property type="evidence" value="ECO:0007669"/>
    <property type="project" value="UniProtKB-UniRule"/>
</dbReference>
<feature type="compositionally biased region" description="Basic and acidic residues" evidence="16">
    <location>
        <begin position="257"/>
        <end position="275"/>
    </location>
</feature>
<evidence type="ECO:0000256" key="16">
    <source>
        <dbReference type="SAM" id="MobiDB-lite"/>
    </source>
</evidence>
<dbReference type="InterPro" id="IPR003593">
    <property type="entry name" value="AAA+_ATPase"/>
</dbReference>
<dbReference type="EMBL" id="CP001098">
    <property type="protein sequence ID" value="ACL69632.1"/>
    <property type="molecule type" value="Genomic_DNA"/>
</dbReference>
<feature type="compositionally biased region" description="Low complexity" evidence="16">
    <location>
        <begin position="277"/>
        <end position="287"/>
    </location>
</feature>
<dbReference type="GO" id="GO:0005886">
    <property type="term" value="C:plasma membrane"/>
    <property type="evidence" value="ECO:0007669"/>
    <property type="project" value="UniProtKB-SubCell"/>
</dbReference>
<comment type="subunit">
    <text evidence="14">Homohexamer. Forms a ring that surrounds DNA.</text>
</comment>
<keyword evidence="12" id="KW-0131">Cell cycle</keyword>
<keyword evidence="20" id="KW-1185">Reference proteome</keyword>
<feature type="transmembrane region" description="Helical" evidence="17">
    <location>
        <begin position="108"/>
        <end position="126"/>
    </location>
</feature>
<dbReference type="Gene3D" id="3.40.50.300">
    <property type="entry name" value="P-loop containing nucleotide triphosphate hydrolases"/>
    <property type="match status" value="1"/>
</dbReference>
<dbReference type="GO" id="GO:0051301">
    <property type="term" value="P:cell division"/>
    <property type="evidence" value="ECO:0007669"/>
    <property type="project" value="UniProtKB-KW"/>
</dbReference>
<name>B8CWG3_HALOH</name>
<dbReference type="STRING" id="373903.Hore_08760"/>
<dbReference type="Pfam" id="PF17854">
    <property type="entry name" value="FtsK_alpha"/>
    <property type="match status" value="1"/>
</dbReference>
<comment type="similarity">
    <text evidence="2">Belongs to the FtsK/SpoIIIE/SftA family.</text>
</comment>
<feature type="transmembrane region" description="Helical" evidence="17">
    <location>
        <begin position="158"/>
        <end position="184"/>
    </location>
</feature>
<evidence type="ECO:0000256" key="9">
    <source>
        <dbReference type="ARBA" id="ARBA00022989"/>
    </source>
</evidence>
<keyword evidence="4 19" id="KW-0132">Cell division</keyword>
<evidence type="ECO:0000256" key="1">
    <source>
        <dbReference type="ARBA" id="ARBA00004651"/>
    </source>
</evidence>
<evidence type="ECO:0000256" key="14">
    <source>
        <dbReference type="ARBA" id="ARBA00025923"/>
    </source>
</evidence>
<dbReference type="InterPro" id="IPR025199">
    <property type="entry name" value="FtsK_4TM"/>
</dbReference>
<organism evidence="19 20">
    <name type="scientific">Halothermothrix orenii (strain H 168 / OCM 544 / DSM 9562)</name>
    <dbReference type="NCBI Taxonomy" id="373903"/>
    <lineage>
        <taxon>Bacteria</taxon>
        <taxon>Bacillati</taxon>
        <taxon>Bacillota</taxon>
        <taxon>Clostridia</taxon>
        <taxon>Halanaerobiales</taxon>
        <taxon>Halothermotrichaceae</taxon>
        <taxon>Halothermothrix</taxon>
    </lineage>
</organism>